<dbReference type="SUPFAM" id="SSF143100">
    <property type="entry name" value="TTHA1013/TTHA0281-like"/>
    <property type="match status" value="1"/>
</dbReference>
<dbReference type="Gene3D" id="3.30.160.250">
    <property type="match status" value="1"/>
</dbReference>
<evidence type="ECO:0000259" key="1">
    <source>
        <dbReference type="Pfam" id="PF15919"/>
    </source>
</evidence>
<evidence type="ECO:0000313" key="3">
    <source>
        <dbReference type="Proteomes" id="UP000295496"/>
    </source>
</evidence>
<name>A0A4R1KV73_9PAST</name>
<protein>
    <submittedName>
        <fullName evidence="2">Antitoxin HicB</fullName>
    </submittedName>
</protein>
<sequence>MLRYPIEIIKDTNDTYLVTCPDIPEMASVGDDIESALLEAEQGLEVALSFYFDDRRPIPMPSPIKQGQYAVPLSALQSMKVFLLNEMIAQNVRKAEMARRLDVHLPQIDRLLDFKHATKVDFMEKAFKQLDKELSVSVV</sequence>
<organism evidence="2 3">
    <name type="scientific">Lonepinella koalarum</name>
    <dbReference type="NCBI Taxonomy" id="53417"/>
    <lineage>
        <taxon>Bacteria</taxon>
        <taxon>Pseudomonadati</taxon>
        <taxon>Pseudomonadota</taxon>
        <taxon>Gammaproteobacteria</taxon>
        <taxon>Pasteurellales</taxon>
        <taxon>Pasteurellaceae</taxon>
        <taxon>Lonepinella</taxon>
    </lineage>
</organism>
<evidence type="ECO:0000313" key="2">
    <source>
        <dbReference type="EMBL" id="TCK68109.1"/>
    </source>
</evidence>
<accession>A0A4R1KV73</accession>
<dbReference type="InterPro" id="IPR031807">
    <property type="entry name" value="HicB-like"/>
</dbReference>
<dbReference type="InterPro" id="IPR035069">
    <property type="entry name" value="TTHA1013/TTHA0281-like"/>
</dbReference>
<dbReference type="EMBL" id="SMGJ01000006">
    <property type="protein sequence ID" value="TCK68109.1"/>
    <property type="molecule type" value="Genomic_DNA"/>
</dbReference>
<gene>
    <name evidence="2" type="ORF">EV692_1808</name>
</gene>
<reference evidence="2 3" key="1">
    <citation type="submission" date="2019-03" db="EMBL/GenBank/DDBJ databases">
        <title>Genomic Encyclopedia of Type Strains, Phase IV (KMG-IV): sequencing the most valuable type-strain genomes for metagenomic binning, comparative biology and taxonomic classification.</title>
        <authorList>
            <person name="Goeker M."/>
        </authorList>
    </citation>
    <scope>NUCLEOTIDE SEQUENCE [LARGE SCALE GENOMIC DNA]</scope>
    <source>
        <strain evidence="2 3">DSM 10053</strain>
    </source>
</reference>
<feature type="domain" description="HicB-like antitoxin of toxin-antitoxin system" evidence="1">
    <location>
        <begin position="4"/>
        <end position="123"/>
    </location>
</feature>
<dbReference type="OrthoDB" id="5772151at2"/>
<keyword evidence="3" id="KW-1185">Reference proteome</keyword>
<proteinExistence type="predicted"/>
<comment type="caution">
    <text evidence="2">The sequence shown here is derived from an EMBL/GenBank/DDBJ whole genome shotgun (WGS) entry which is preliminary data.</text>
</comment>
<dbReference type="Proteomes" id="UP000295496">
    <property type="component" value="Unassembled WGS sequence"/>
</dbReference>
<dbReference type="Pfam" id="PF15919">
    <property type="entry name" value="HicB_lk_antitox"/>
    <property type="match status" value="1"/>
</dbReference>
<dbReference type="RefSeq" id="WP_132302399.1">
    <property type="nucleotide sequence ID" value="NZ_CP170642.1"/>
</dbReference>
<dbReference type="AlphaFoldDB" id="A0A4R1KV73"/>